<evidence type="ECO:0000259" key="4">
    <source>
        <dbReference type="PROSITE" id="PS50048"/>
    </source>
</evidence>
<dbReference type="SUPFAM" id="SSF57701">
    <property type="entry name" value="Zn2/Cys6 DNA-binding domain"/>
    <property type="match status" value="1"/>
</dbReference>
<dbReference type="AlphaFoldDB" id="N1RTM3"/>
<name>N1RTM3_FUSC4</name>
<dbReference type="Pfam" id="PF00172">
    <property type="entry name" value="Zn_clus"/>
    <property type="match status" value="1"/>
</dbReference>
<reference evidence="6" key="2">
    <citation type="journal article" date="2014" name="PLoS ONE">
        <title>Genome and Transcriptome Analysis of the Fungal Pathogen Fusarium oxysporum f. sp. cubense Causing Banana Vascular Wilt Disease.</title>
        <authorList>
            <person name="Guo L."/>
            <person name="Han L."/>
            <person name="Yang L."/>
            <person name="Zeng H."/>
            <person name="Fan D."/>
            <person name="Zhu Y."/>
            <person name="Feng Y."/>
            <person name="Wang G."/>
            <person name="Peng C."/>
            <person name="Jiang X."/>
            <person name="Zhou D."/>
            <person name="Ni P."/>
            <person name="Liang C."/>
            <person name="Liu L."/>
            <person name="Wang J."/>
            <person name="Mao C."/>
            <person name="Fang X."/>
            <person name="Peng M."/>
            <person name="Huang J."/>
        </authorList>
    </citation>
    <scope>NUCLEOTIDE SEQUENCE [LARGE SCALE GENOMIC DNA]</scope>
    <source>
        <strain evidence="6">race 4</strain>
    </source>
</reference>
<dbReference type="Gene3D" id="4.10.240.10">
    <property type="entry name" value="Zn(2)-C6 fungal-type DNA-binding domain"/>
    <property type="match status" value="1"/>
</dbReference>
<gene>
    <name evidence="5" type="ORF">FOC4_g10007708</name>
</gene>
<evidence type="ECO:0000313" key="6">
    <source>
        <dbReference type="Proteomes" id="UP000016929"/>
    </source>
</evidence>
<dbReference type="OrthoDB" id="271595at2759"/>
<organism evidence="5 6">
    <name type="scientific">Fusarium oxysporum f. sp. cubense (strain race 4)</name>
    <name type="common">Panama disease fungus</name>
    <dbReference type="NCBI Taxonomy" id="2502994"/>
    <lineage>
        <taxon>Eukaryota</taxon>
        <taxon>Fungi</taxon>
        <taxon>Dikarya</taxon>
        <taxon>Ascomycota</taxon>
        <taxon>Pezizomycotina</taxon>
        <taxon>Sordariomycetes</taxon>
        <taxon>Hypocreomycetidae</taxon>
        <taxon>Hypocreales</taxon>
        <taxon>Nectriaceae</taxon>
        <taxon>Fusarium</taxon>
        <taxon>Fusarium oxysporum species complex</taxon>
    </lineage>
</organism>
<dbReference type="GO" id="GO:0008270">
    <property type="term" value="F:zinc ion binding"/>
    <property type="evidence" value="ECO:0007669"/>
    <property type="project" value="InterPro"/>
</dbReference>
<dbReference type="InterPro" id="IPR007219">
    <property type="entry name" value="XnlR_reg_dom"/>
</dbReference>
<feature type="compositionally biased region" description="Low complexity" evidence="3">
    <location>
        <begin position="82"/>
        <end position="95"/>
    </location>
</feature>
<dbReference type="PROSITE" id="PS50048">
    <property type="entry name" value="ZN2_CY6_FUNGAL_2"/>
    <property type="match status" value="1"/>
</dbReference>
<dbReference type="Proteomes" id="UP000016929">
    <property type="component" value="Unassembled WGS sequence"/>
</dbReference>
<proteinExistence type="predicted"/>
<accession>N1RTM3</accession>
<evidence type="ECO:0000256" key="2">
    <source>
        <dbReference type="ARBA" id="ARBA00023242"/>
    </source>
</evidence>
<evidence type="ECO:0000256" key="1">
    <source>
        <dbReference type="ARBA" id="ARBA00022723"/>
    </source>
</evidence>
<protein>
    <submittedName>
        <fullName evidence="5">Putative sucrose utilization protein SUC1</fullName>
    </submittedName>
</protein>
<dbReference type="CDD" id="cd12148">
    <property type="entry name" value="fungal_TF_MHR"/>
    <property type="match status" value="1"/>
</dbReference>
<dbReference type="GO" id="GO:0006351">
    <property type="term" value="P:DNA-templated transcription"/>
    <property type="evidence" value="ECO:0007669"/>
    <property type="project" value="InterPro"/>
</dbReference>
<dbReference type="EMBL" id="KB726989">
    <property type="protein sequence ID" value="EMT65605.1"/>
    <property type="molecule type" value="Genomic_DNA"/>
</dbReference>
<sequence length="504" mass="56745">MSSPAPPKPTKIRQACDVCHKRKIRCDGCRPCHNCQSLDVSCTYLAVPKKTGPKGPRYARRPRQRPAATAFQASTSPENDVPSTNSNNNTASPPTLKQLSESPQITDSVIRWCLDAYFKHKYPLTPILHRPYLEQTPRSTEQYGLITACCAVIVLSPEILPPCPVEDNFTIPSADFLIAETLRAREYCNLIEHPSLMHIQTSFFLHAAFFSMNKDNSAWYYLQEAITMLQTLRLHEETTYNDDDASDPVFVKYAQRMFWVLFITERAYALQRNRPIRLQDTLKLPDVDPMSSDAEILRGFLDLISLFRPFGQDFISQWNSPTSSTSTDFANLFRLQYLLKHSLPNLSNHSQVQQADLLISRQWLKIVVWKLCASKRVLSTANSEDVMSLHYPASIARDIVLVSQLVPTQAFEANGIGIVEKVFDVGCSLADLLSLVPLEYQGSTMDVGVIDTLMETVKIVGTRFGGSYRHLDILVGKASGCLLMNVDRSLPPLDHDESNNVEEI</sequence>
<dbReference type="CDD" id="cd00067">
    <property type="entry name" value="GAL4"/>
    <property type="match status" value="1"/>
</dbReference>
<dbReference type="PANTHER" id="PTHR31668:SF20">
    <property type="entry name" value="ZN(II)2CYS6 TRANSCRIPTION FACTOR (EUROFUNG)"/>
    <property type="match status" value="1"/>
</dbReference>
<keyword evidence="6" id="KW-1185">Reference proteome</keyword>
<dbReference type="HOGENOM" id="CLU_016574_3_1_1"/>
<evidence type="ECO:0000256" key="3">
    <source>
        <dbReference type="SAM" id="MobiDB-lite"/>
    </source>
</evidence>
<dbReference type="PANTHER" id="PTHR31668">
    <property type="entry name" value="GLUCOSE TRANSPORT TRANSCRIPTION REGULATOR RGT1-RELATED-RELATED"/>
    <property type="match status" value="1"/>
</dbReference>
<evidence type="ECO:0000313" key="5">
    <source>
        <dbReference type="EMBL" id="EMT65605.1"/>
    </source>
</evidence>
<dbReference type="PROSITE" id="PS00463">
    <property type="entry name" value="ZN2_CY6_FUNGAL_1"/>
    <property type="match status" value="1"/>
</dbReference>
<reference evidence="6" key="1">
    <citation type="submission" date="2012-09" db="EMBL/GenBank/DDBJ databases">
        <title>Genome sequencing and comparative transcriptomics of race 1 and race 4 of banana pathogen: Fusarium oxysporum f. sp. cubense.</title>
        <authorList>
            <person name="Fang X."/>
            <person name="Huang J."/>
        </authorList>
    </citation>
    <scope>NUCLEOTIDE SEQUENCE [LARGE SCALE GENOMIC DNA]</scope>
    <source>
        <strain evidence="6">race 4</strain>
    </source>
</reference>
<dbReference type="SMART" id="SM00906">
    <property type="entry name" value="Fungal_trans"/>
    <property type="match status" value="1"/>
</dbReference>
<feature type="domain" description="Zn(2)-C6 fungal-type" evidence="4">
    <location>
        <begin position="15"/>
        <end position="44"/>
    </location>
</feature>
<keyword evidence="1" id="KW-0479">Metal-binding</keyword>
<keyword evidence="2" id="KW-0539">Nucleus</keyword>
<dbReference type="GO" id="GO:0003677">
    <property type="term" value="F:DNA binding"/>
    <property type="evidence" value="ECO:0007669"/>
    <property type="project" value="InterPro"/>
</dbReference>
<dbReference type="Pfam" id="PF04082">
    <property type="entry name" value="Fungal_trans"/>
    <property type="match status" value="1"/>
</dbReference>
<dbReference type="InterPro" id="IPR036864">
    <property type="entry name" value="Zn2-C6_fun-type_DNA-bd_sf"/>
</dbReference>
<dbReference type="SMART" id="SM00066">
    <property type="entry name" value="GAL4"/>
    <property type="match status" value="1"/>
</dbReference>
<feature type="region of interest" description="Disordered" evidence="3">
    <location>
        <begin position="50"/>
        <end position="102"/>
    </location>
</feature>
<dbReference type="InterPro" id="IPR050797">
    <property type="entry name" value="Carb_Metab_Trans_Reg"/>
</dbReference>
<dbReference type="GO" id="GO:0000981">
    <property type="term" value="F:DNA-binding transcription factor activity, RNA polymerase II-specific"/>
    <property type="evidence" value="ECO:0007669"/>
    <property type="project" value="InterPro"/>
</dbReference>
<dbReference type="InterPro" id="IPR001138">
    <property type="entry name" value="Zn2Cys6_DnaBD"/>
</dbReference>